<proteinExistence type="predicted"/>
<sequence>MQPNTRSGSSTQARTCALAFSISRLALYGALRLSCFLEALQRTAIC</sequence>
<comment type="caution">
    <text evidence="1">The sequence shown here is derived from an EMBL/GenBank/DDBJ whole genome shotgun (WGS) entry which is preliminary data.</text>
</comment>
<gene>
    <name evidence="1" type="ORF">EV691_12747</name>
</gene>
<evidence type="ECO:0000313" key="1">
    <source>
        <dbReference type="EMBL" id="TCL27167.1"/>
    </source>
</evidence>
<accession>A0A4R1PHF1</accession>
<organism evidence="1 2">
    <name type="scientific">Azotobacter chroococcum</name>
    <dbReference type="NCBI Taxonomy" id="353"/>
    <lineage>
        <taxon>Bacteria</taxon>
        <taxon>Pseudomonadati</taxon>
        <taxon>Pseudomonadota</taxon>
        <taxon>Gammaproteobacteria</taxon>
        <taxon>Pseudomonadales</taxon>
        <taxon>Pseudomonadaceae</taxon>
        <taxon>Azotobacter</taxon>
    </lineage>
</organism>
<protein>
    <submittedName>
        <fullName evidence="1">Uncharacterized protein</fullName>
    </submittedName>
</protein>
<dbReference type="AlphaFoldDB" id="A0A4R1PHF1"/>
<name>A0A4R1PHF1_9GAMM</name>
<evidence type="ECO:0000313" key="2">
    <source>
        <dbReference type="Proteomes" id="UP000295169"/>
    </source>
</evidence>
<reference evidence="1 2" key="1">
    <citation type="submission" date="2019-03" db="EMBL/GenBank/DDBJ databases">
        <title>Genomic Encyclopedia of Type Strains, Phase IV (KMG-IV): sequencing the most valuable type-strain genomes for metagenomic binning, comparative biology and taxonomic classification.</title>
        <authorList>
            <person name="Goeker M."/>
        </authorList>
    </citation>
    <scope>NUCLEOTIDE SEQUENCE [LARGE SCALE GENOMIC DNA]</scope>
    <source>
        <strain evidence="1 2">DSM 2286</strain>
    </source>
</reference>
<dbReference type="Proteomes" id="UP000295169">
    <property type="component" value="Unassembled WGS sequence"/>
</dbReference>
<dbReference type="RefSeq" id="WP_165496557.1">
    <property type="nucleotide sequence ID" value="NZ_JBHUHS010000001.1"/>
</dbReference>
<dbReference type="EMBL" id="SMMU01000027">
    <property type="protein sequence ID" value="TCL27167.1"/>
    <property type="molecule type" value="Genomic_DNA"/>
</dbReference>